<evidence type="ECO:0000256" key="4">
    <source>
        <dbReference type="ARBA" id="ARBA00023277"/>
    </source>
</evidence>
<protein>
    <submittedName>
        <fullName evidence="5">HAD family hydrolase</fullName>
        <ecNumber evidence="5">3.-.-.-</ecNumber>
    </submittedName>
</protein>
<comment type="caution">
    <text evidence="5">The sequence shown here is derived from an EMBL/GenBank/DDBJ whole genome shotgun (WGS) entry which is preliminary data.</text>
</comment>
<dbReference type="EMBL" id="JBHSCX010000021">
    <property type="protein sequence ID" value="MFC4363783.1"/>
    <property type="molecule type" value="Genomic_DNA"/>
</dbReference>
<keyword evidence="6" id="KW-1185">Reference proteome</keyword>
<keyword evidence="3" id="KW-0460">Magnesium</keyword>
<dbReference type="SFLD" id="SFLDS00003">
    <property type="entry name" value="Haloacid_Dehalogenase"/>
    <property type="match status" value="1"/>
</dbReference>
<dbReference type="PANTHER" id="PTHR43434:SF23">
    <property type="entry name" value="PHOSPHOGLYCOLATE PHOSPHATASE"/>
    <property type="match status" value="1"/>
</dbReference>
<reference evidence="6" key="1">
    <citation type="journal article" date="2019" name="Int. J. Syst. Evol. Microbiol.">
        <title>The Global Catalogue of Microorganisms (GCM) 10K type strain sequencing project: providing services to taxonomists for standard genome sequencing and annotation.</title>
        <authorList>
            <consortium name="The Broad Institute Genomics Platform"/>
            <consortium name="The Broad Institute Genome Sequencing Center for Infectious Disease"/>
            <person name="Wu L."/>
            <person name="Ma J."/>
        </authorList>
    </citation>
    <scope>NUCLEOTIDE SEQUENCE [LARGE SCALE GENOMIC DNA]</scope>
    <source>
        <strain evidence="6">CECT 8570</strain>
    </source>
</reference>
<proteinExistence type="predicted"/>
<sequence>MANNVILFDLDGTLVDTAPDFEATINAVRASLNMSALALSEILPMINHGAVAMTQLAFSVREIDEDFNDLKQKFLDQYTHNIGKHSRVYTGLHELLARFEHERQPWGIATNKPRKYAERYLGFLPAQPTLLICGDDVEKPKPDPMMLYKAAEMLSLPPSKVGYVGDHERDIIAAKAAGMFSIAASYGYMCQNECASHWQADIIAKSSKELAEFIYSYTGISKRF</sequence>
<dbReference type="RefSeq" id="WP_290263379.1">
    <property type="nucleotide sequence ID" value="NZ_JAUFQG010000004.1"/>
</dbReference>
<accession>A0ABV8V9C2</accession>
<gene>
    <name evidence="5" type="ORF">ACFOX3_15815</name>
</gene>
<name>A0ABV8V9C2_9GAMM</name>
<evidence type="ECO:0000313" key="5">
    <source>
        <dbReference type="EMBL" id="MFC4363783.1"/>
    </source>
</evidence>
<keyword evidence="1" id="KW-0479">Metal-binding</keyword>
<dbReference type="NCBIfam" id="TIGR01549">
    <property type="entry name" value="HAD-SF-IA-v1"/>
    <property type="match status" value="1"/>
</dbReference>
<dbReference type="Proteomes" id="UP001595840">
    <property type="component" value="Unassembled WGS sequence"/>
</dbReference>
<dbReference type="InterPro" id="IPR023198">
    <property type="entry name" value="PGP-like_dom2"/>
</dbReference>
<evidence type="ECO:0000256" key="1">
    <source>
        <dbReference type="ARBA" id="ARBA00022723"/>
    </source>
</evidence>
<dbReference type="PANTHER" id="PTHR43434">
    <property type="entry name" value="PHOSPHOGLYCOLATE PHOSPHATASE"/>
    <property type="match status" value="1"/>
</dbReference>
<dbReference type="InterPro" id="IPR041492">
    <property type="entry name" value="HAD_2"/>
</dbReference>
<dbReference type="EC" id="3.-.-.-" evidence="5"/>
<dbReference type="InterPro" id="IPR036412">
    <property type="entry name" value="HAD-like_sf"/>
</dbReference>
<dbReference type="InterPro" id="IPR050155">
    <property type="entry name" value="HAD-like_hydrolase_sf"/>
</dbReference>
<dbReference type="NCBIfam" id="TIGR01509">
    <property type="entry name" value="HAD-SF-IA-v3"/>
    <property type="match status" value="1"/>
</dbReference>
<organism evidence="5 6">
    <name type="scientific">Simiduia curdlanivorans</name>
    <dbReference type="NCBI Taxonomy" id="1492769"/>
    <lineage>
        <taxon>Bacteria</taxon>
        <taxon>Pseudomonadati</taxon>
        <taxon>Pseudomonadota</taxon>
        <taxon>Gammaproteobacteria</taxon>
        <taxon>Cellvibrionales</taxon>
        <taxon>Cellvibrionaceae</taxon>
        <taxon>Simiduia</taxon>
    </lineage>
</organism>
<dbReference type="Gene3D" id="1.10.150.240">
    <property type="entry name" value="Putative phosphatase, domain 2"/>
    <property type="match status" value="1"/>
</dbReference>
<evidence type="ECO:0000256" key="3">
    <source>
        <dbReference type="ARBA" id="ARBA00022842"/>
    </source>
</evidence>
<dbReference type="SFLD" id="SFLDG01129">
    <property type="entry name" value="C1.5:_HAD__Beta-PGM__Phosphata"/>
    <property type="match status" value="1"/>
</dbReference>
<evidence type="ECO:0000313" key="6">
    <source>
        <dbReference type="Proteomes" id="UP001595840"/>
    </source>
</evidence>
<dbReference type="SUPFAM" id="SSF56784">
    <property type="entry name" value="HAD-like"/>
    <property type="match status" value="1"/>
</dbReference>
<dbReference type="InterPro" id="IPR006439">
    <property type="entry name" value="HAD-SF_hydro_IA"/>
</dbReference>
<dbReference type="InterPro" id="IPR023214">
    <property type="entry name" value="HAD_sf"/>
</dbReference>
<dbReference type="Pfam" id="PF13419">
    <property type="entry name" value="HAD_2"/>
    <property type="match status" value="1"/>
</dbReference>
<keyword evidence="2 5" id="KW-0378">Hydrolase</keyword>
<keyword evidence="4" id="KW-0119">Carbohydrate metabolism</keyword>
<evidence type="ECO:0000256" key="2">
    <source>
        <dbReference type="ARBA" id="ARBA00022801"/>
    </source>
</evidence>
<dbReference type="GO" id="GO:0016787">
    <property type="term" value="F:hydrolase activity"/>
    <property type="evidence" value="ECO:0007669"/>
    <property type="project" value="UniProtKB-KW"/>
</dbReference>
<dbReference type="Gene3D" id="3.40.50.1000">
    <property type="entry name" value="HAD superfamily/HAD-like"/>
    <property type="match status" value="1"/>
</dbReference>